<keyword evidence="4 7" id="KW-0521">NADP</keyword>
<sequence length="515" mass="56472">MGGTVDQPWKRGIAIPESRESRRPMFYRKAMMSEAQANIGVVGLAAMGASLARNLAHKGNTVAVYNRHYSRTETLINEHGDEGKFVPAKTLEEFVASLTKPRAAIIMVKAGEPTDDMINQLADLMEPGDIIVDCGNAYYKDTMRREKAIRARGLHFVGCGVSGGEEGALKGPSMMPGGTAESWKTLKPILESISAVAEGEPCVTHIGSDGAGHFVKMVHNGIEYSDMQLIAESYDLMRRGLGMEPAEIGDLFEEWNKTELNSYLIEITAEVLHHVDKKTGKPFIDVVLDHAGMKGTGTWTVQTALSLGVPVTGIAEAVFARGLSSQTELRAEAAKQGLEGPSEVVPMPLEERQAFINDIREALYASKIVAYAQGFNEISEAAKEYGWDIDLAAVARIWRGGCIIRAQFLNRISEAFESGEANVSLLFAPYFKDAVETVQRSWRRVISRAISFGIPMPVFSSSLAYYDGLRSKRLPAALIQGQRDLFGAHTYQRVDEPGVFHTLWTEPGQEEIKQA</sequence>
<dbReference type="PIRSF" id="PIRSF000109">
    <property type="entry name" value="6PGD"/>
    <property type="match status" value="1"/>
</dbReference>
<keyword evidence="2 4" id="KW-0560">Oxidoreductase</keyword>
<evidence type="ECO:0000256" key="6">
    <source>
        <dbReference type="PIRSR" id="PIRSR000109-2"/>
    </source>
</evidence>
<proteinExistence type="inferred from homology"/>
<dbReference type="Gene3D" id="1.10.1040.10">
    <property type="entry name" value="N-(1-d-carboxylethyl)-l-norvaline Dehydrogenase, domain 2"/>
    <property type="match status" value="1"/>
</dbReference>
<dbReference type="UniPathway" id="UPA00115">
    <property type="reaction ID" value="UER00410"/>
</dbReference>
<dbReference type="InterPro" id="IPR013328">
    <property type="entry name" value="6PGD_dom2"/>
</dbReference>
<keyword evidence="4 7" id="KW-0570">Pentose shunt</keyword>
<keyword evidence="3 7" id="KW-0311">Gluconate utilization</keyword>
<feature type="domain" description="6-phosphogluconate dehydrogenase C-terminal" evidence="8">
    <location>
        <begin position="212"/>
        <end position="505"/>
    </location>
</feature>
<dbReference type="PRINTS" id="PR00076">
    <property type="entry name" value="6PGDHDRGNASE"/>
</dbReference>
<dbReference type="Gene3D" id="3.40.50.720">
    <property type="entry name" value="NAD(P)-binding Rossmann-like Domain"/>
    <property type="match status" value="1"/>
</dbReference>
<protein>
    <recommendedName>
        <fullName evidence="4 7">6-phosphogluconate dehydrogenase, decarboxylating</fullName>
        <ecNumber evidence="4 7">1.1.1.44</ecNumber>
    </recommendedName>
</protein>
<feature type="active site" description="Proton donor" evidence="5">
    <location>
        <position position="223"/>
    </location>
</feature>
<feature type="binding site" description="in other chain" evidence="6">
    <location>
        <position position="321"/>
    </location>
    <ligand>
        <name>substrate</name>
        <note>ligand shared between dimeric partners</note>
    </ligand>
</feature>
<dbReference type="FunFam" id="3.40.50.720:FF:000007">
    <property type="entry name" value="6-phosphogluconate dehydrogenase, decarboxylating"/>
    <property type="match status" value="1"/>
</dbReference>
<dbReference type="Proteomes" id="UP000215433">
    <property type="component" value="Unassembled WGS sequence"/>
</dbReference>
<feature type="active site" description="Proton acceptor" evidence="5">
    <location>
        <position position="216"/>
    </location>
</feature>
<dbReference type="InterPro" id="IPR006113">
    <property type="entry name" value="6PGDH_Gnd/GntZ"/>
</dbReference>
<evidence type="ECO:0000313" key="9">
    <source>
        <dbReference type="EMBL" id="OXN01351.1"/>
    </source>
</evidence>
<dbReference type="PANTHER" id="PTHR11811">
    <property type="entry name" value="6-PHOSPHOGLUCONATE DEHYDROGENASE"/>
    <property type="match status" value="1"/>
</dbReference>
<organism evidence="9 10">
    <name type="scientific">Bifidobacterium vansinderenii</name>
    <dbReference type="NCBI Taxonomy" id="1984871"/>
    <lineage>
        <taxon>Bacteria</taxon>
        <taxon>Bacillati</taxon>
        <taxon>Actinomycetota</taxon>
        <taxon>Actinomycetes</taxon>
        <taxon>Bifidobacteriales</taxon>
        <taxon>Bifidobacteriaceae</taxon>
        <taxon>Bifidobacterium</taxon>
    </lineage>
</organism>
<dbReference type="GO" id="GO:0019521">
    <property type="term" value="P:D-gluconate metabolic process"/>
    <property type="evidence" value="ECO:0007669"/>
    <property type="project" value="UniProtKB-KW"/>
</dbReference>
<evidence type="ECO:0000259" key="8">
    <source>
        <dbReference type="SMART" id="SM01350"/>
    </source>
</evidence>
<dbReference type="EMBL" id="NEWD01000004">
    <property type="protein sequence ID" value="OXN01351.1"/>
    <property type="molecule type" value="Genomic_DNA"/>
</dbReference>
<comment type="pathway">
    <text evidence="4 7">Carbohydrate degradation; pentose phosphate pathway; D-ribulose 5-phosphate from D-glucose 6-phosphate (oxidative stage): step 3/3.</text>
</comment>
<dbReference type="GO" id="GO:0006098">
    <property type="term" value="P:pentose-phosphate shunt"/>
    <property type="evidence" value="ECO:0007669"/>
    <property type="project" value="UniProtKB-UniPathway"/>
</dbReference>
<evidence type="ECO:0000256" key="1">
    <source>
        <dbReference type="ARBA" id="ARBA00008419"/>
    </source>
</evidence>
<feature type="binding site" evidence="6">
    <location>
        <position position="489"/>
    </location>
    <ligand>
        <name>substrate</name>
        <note>ligand shared between dimeric partners</note>
    </ligand>
</feature>
<reference evidence="9 10" key="1">
    <citation type="submission" date="2017-05" db="EMBL/GenBank/DDBJ databases">
        <title>Bifidobacterium vansinderenii sp. nov.</title>
        <authorList>
            <person name="Lugli G.A."/>
            <person name="Duranti S."/>
            <person name="Mangifesta M."/>
        </authorList>
    </citation>
    <scope>NUCLEOTIDE SEQUENCE [LARGE SCALE GENOMIC DNA]</scope>
    <source>
        <strain evidence="9 10">Tam10B</strain>
    </source>
</reference>
<dbReference type="SUPFAM" id="SSF51735">
    <property type="entry name" value="NAD(P)-binding Rossmann-fold domains"/>
    <property type="match status" value="1"/>
</dbReference>
<dbReference type="SUPFAM" id="SSF48179">
    <property type="entry name" value="6-phosphogluconate dehydrogenase C-terminal domain-like"/>
    <property type="match status" value="1"/>
</dbReference>
<dbReference type="GO" id="GO:0050661">
    <property type="term" value="F:NADP binding"/>
    <property type="evidence" value="ECO:0007669"/>
    <property type="project" value="InterPro"/>
</dbReference>
<dbReference type="InterPro" id="IPR036291">
    <property type="entry name" value="NAD(P)-bd_dom_sf"/>
</dbReference>
<gene>
    <name evidence="9" type="ORF">Tam10B_0354</name>
</gene>
<dbReference type="EC" id="1.1.1.44" evidence="4 7"/>
<dbReference type="InterPro" id="IPR006183">
    <property type="entry name" value="Pgluconate_DH"/>
</dbReference>
<comment type="catalytic activity">
    <reaction evidence="4 7">
        <text>6-phospho-D-gluconate + NADP(+) = D-ribulose 5-phosphate + CO2 + NADPH</text>
        <dbReference type="Rhea" id="RHEA:10116"/>
        <dbReference type="ChEBI" id="CHEBI:16526"/>
        <dbReference type="ChEBI" id="CHEBI:57783"/>
        <dbReference type="ChEBI" id="CHEBI:58121"/>
        <dbReference type="ChEBI" id="CHEBI:58349"/>
        <dbReference type="ChEBI" id="CHEBI:58759"/>
        <dbReference type="EC" id="1.1.1.44"/>
    </reaction>
</comment>
<dbReference type="Gene3D" id="1.20.5.320">
    <property type="entry name" value="6-Phosphogluconate Dehydrogenase, domain 3"/>
    <property type="match status" value="1"/>
</dbReference>
<feature type="binding site" description="in other chain" evidence="6">
    <location>
        <position position="224"/>
    </location>
    <ligand>
        <name>substrate</name>
        <note>ligand shared between dimeric partners</note>
    </ligand>
</feature>
<dbReference type="SMART" id="SM01350">
    <property type="entry name" value="6PGD"/>
    <property type="match status" value="1"/>
</dbReference>
<dbReference type="FunFam" id="1.10.1040.10:FF:000002">
    <property type="entry name" value="6-phosphogluconate dehydrogenase, decarboxylating"/>
    <property type="match status" value="1"/>
</dbReference>
<feature type="binding site" description="in other chain" evidence="6">
    <location>
        <begin position="162"/>
        <end position="164"/>
    </location>
    <ligand>
        <name>substrate</name>
        <note>ligand shared between dimeric partners</note>
    </ligand>
</feature>
<dbReference type="NCBIfam" id="TIGR00873">
    <property type="entry name" value="gnd"/>
    <property type="match status" value="1"/>
</dbReference>
<feature type="binding site" description="in other chain" evidence="6">
    <location>
        <begin position="219"/>
        <end position="220"/>
    </location>
    <ligand>
        <name>substrate</name>
        <note>ligand shared between dimeric partners</note>
    </ligand>
</feature>
<comment type="function">
    <text evidence="4">Catalyzes the oxidative decarboxylation of 6-phosphogluconate to ribulose 5-phosphate and CO(2), with concomitant reduction of NADP to NADPH.</text>
</comment>
<feature type="binding site" description="in other chain" evidence="6">
    <location>
        <position position="136"/>
    </location>
    <ligand>
        <name>substrate</name>
        <note>ligand shared between dimeric partners</note>
    </ligand>
</feature>
<dbReference type="Pfam" id="PF03446">
    <property type="entry name" value="NAD_binding_2"/>
    <property type="match status" value="1"/>
</dbReference>
<evidence type="ECO:0000256" key="4">
    <source>
        <dbReference type="PIRNR" id="PIRNR000109"/>
    </source>
</evidence>
<dbReference type="Pfam" id="PF00393">
    <property type="entry name" value="6PGD"/>
    <property type="match status" value="1"/>
</dbReference>
<comment type="similarity">
    <text evidence="1 4 7">Belongs to the 6-phosphogluconate dehydrogenase family.</text>
</comment>
<dbReference type="GO" id="GO:0004616">
    <property type="term" value="F:phosphogluconate dehydrogenase (decarboxylating) activity"/>
    <property type="evidence" value="ECO:0007669"/>
    <property type="project" value="UniProtKB-EC"/>
</dbReference>
<dbReference type="NCBIfam" id="NF006765">
    <property type="entry name" value="PRK09287.1"/>
    <property type="match status" value="1"/>
</dbReference>
<dbReference type="InterPro" id="IPR008927">
    <property type="entry name" value="6-PGluconate_DH-like_C_sf"/>
</dbReference>
<evidence type="ECO:0000256" key="3">
    <source>
        <dbReference type="ARBA" id="ARBA00023064"/>
    </source>
</evidence>
<name>A0A229W0H9_9BIFI</name>
<evidence type="ECO:0000256" key="7">
    <source>
        <dbReference type="RuleBase" id="RU000485"/>
    </source>
</evidence>
<evidence type="ECO:0000256" key="5">
    <source>
        <dbReference type="PIRSR" id="PIRSR000109-1"/>
    </source>
</evidence>
<accession>A0A229W0H9</accession>
<comment type="caution">
    <text evidence="9">The sequence shown here is derived from an EMBL/GenBank/DDBJ whole genome shotgun (WGS) entry which is preliminary data.</text>
</comment>
<dbReference type="InterPro" id="IPR006114">
    <property type="entry name" value="6PGDH_C"/>
</dbReference>
<comment type="subunit">
    <text evidence="4">Homodimer.</text>
</comment>
<dbReference type="AlphaFoldDB" id="A0A229W0H9"/>
<feature type="binding site" description="in other chain" evidence="6">
    <location>
        <position position="294"/>
    </location>
    <ligand>
        <name>substrate</name>
        <note>ligand shared between dimeric partners</note>
    </ligand>
</feature>
<evidence type="ECO:0000313" key="10">
    <source>
        <dbReference type="Proteomes" id="UP000215433"/>
    </source>
</evidence>
<keyword evidence="10" id="KW-1185">Reference proteome</keyword>
<feature type="binding site" evidence="6">
    <location>
        <position position="483"/>
    </location>
    <ligand>
        <name>substrate</name>
        <note>ligand shared between dimeric partners</note>
    </ligand>
</feature>
<dbReference type="InterPro" id="IPR006115">
    <property type="entry name" value="6PGDH_NADP-bd"/>
</dbReference>
<evidence type="ECO:0000256" key="2">
    <source>
        <dbReference type="ARBA" id="ARBA00023002"/>
    </source>
</evidence>